<organism evidence="3 4">
    <name type="scientific">Isoptericola cucumis</name>
    <dbReference type="NCBI Taxonomy" id="1776856"/>
    <lineage>
        <taxon>Bacteria</taxon>
        <taxon>Bacillati</taxon>
        <taxon>Actinomycetota</taxon>
        <taxon>Actinomycetes</taxon>
        <taxon>Micrococcales</taxon>
        <taxon>Promicromonosporaceae</taxon>
        <taxon>Isoptericola</taxon>
    </lineage>
</organism>
<name>A0ABQ2B973_9MICO</name>
<feature type="compositionally biased region" description="Basic and acidic residues" evidence="1">
    <location>
        <begin position="64"/>
        <end position="75"/>
    </location>
</feature>
<proteinExistence type="predicted"/>
<accession>A0ABQ2B973</accession>
<dbReference type="InterPro" id="IPR008613">
    <property type="entry name" value="Excalibur_Ca-bd_domain"/>
</dbReference>
<dbReference type="Pfam" id="PF05901">
    <property type="entry name" value="Excalibur"/>
    <property type="match status" value="1"/>
</dbReference>
<keyword evidence="4" id="KW-1185">Reference proteome</keyword>
<reference evidence="4" key="1">
    <citation type="journal article" date="2019" name="Int. J. Syst. Evol. Microbiol.">
        <title>The Global Catalogue of Microorganisms (GCM) 10K type strain sequencing project: providing services to taxonomists for standard genome sequencing and annotation.</title>
        <authorList>
            <consortium name="The Broad Institute Genomics Platform"/>
            <consortium name="The Broad Institute Genome Sequencing Center for Infectious Disease"/>
            <person name="Wu L."/>
            <person name="Ma J."/>
        </authorList>
    </citation>
    <scope>NUCLEOTIDE SEQUENCE [LARGE SCALE GENOMIC DNA]</scope>
    <source>
        <strain evidence="4">CCM 8653</strain>
    </source>
</reference>
<evidence type="ECO:0000313" key="4">
    <source>
        <dbReference type="Proteomes" id="UP000632535"/>
    </source>
</evidence>
<comment type="caution">
    <text evidence="3">The sequence shown here is derived from an EMBL/GenBank/DDBJ whole genome shotgun (WGS) entry which is preliminary data.</text>
</comment>
<evidence type="ECO:0000313" key="3">
    <source>
        <dbReference type="EMBL" id="GGI09438.1"/>
    </source>
</evidence>
<dbReference type="EMBL" id="BMDG01000008">
    <property type="protein sequence ID" value="GGI09438.1"/>
    <property type="molecule type" value="Genomic_DNA"/>
</dbReference>
<sequence>MDGEPGPAGQDASGTSNDIDPPADVPDPPAEAPDTTADYYENCDAARSDGAAPVFAGDPGYGSHLDRDGDGVGCE</sequence>
<dbReference type="Proteomes" id="UP000632535">
    <property type="component" value="Unassembled WGS sequence"/>
</dbReference>
<feature type="domain" description="Excalibur calcium-binding" evidence="2">
    <location>
        <begin position="39"/>
        <end position="75"/>
    </location>
</feature>
<evidence type="ECO:0000256" key="1">
    <source>
        <dbReference type="SAM" id="MobiDB-lite"/>
    </source>
</evidence>
<gene>
    <name evidence="3" type="ORF">GCM10007368_26180</name>
</gene>
<dbReference type="SMART" id="SM00894">
    <property type="entry name" value="Excalibur"/>
    <property type="match status" value="1"/>
</dbReference>
<feature type="region of interest" description="Disordered" evidence="1">
    <location>
        <begin position="1"/>
        <end position="75"/>
    </location>
</feature>
<evidence type="ECO:0000259" key="2">
    <source>
        <dbReference type="SMART" id="SM00894"/>
    </source>
</evidence>
<protein>
    <recommendedName>
        <fullName evidence="2">Excalibur calcium-binding domain-containing protein</fullName>
    </recommendedName>
</protein>
<dbReference type="RefSeq" id="WP_188524148.1">
    <property type="nucleotide sequence ID" value="NZ_BMDG01000008.1"/>
</dbReference>